<name>A0AAU8KGZ4_9ACTN</name>
<accession>A0AAU8KGZ4</accession>
<dbReference type="SUPFAM" id="SSF47413">
    <property type="entry name" value="lambda repressor-like DNA-binding domains"/>
    <property type="match status" value="1"/>
</dbReference>
<dbReference type="Pfam" id="PF19054">
    <property type="entry name" value="DUF5753"/>
    <property type="match status" value="1"/>
</dbReference>
<dbReference type="SMART" id="SM00530">
    <property type="entry name" value="HTH_XRE"/>
    <property type="match status" value="1"/>
</dbReference>
<dbReference type="EMBL" id="CP136798">
    <property type="protein sequence ID" value="XCN14926.1"/>
    <property type="molecule type" value="Genomic_DNA"/>
</dbReference>
<sequence length="282" mass="30751">MSFSPYSQAQQARQALALRLSELRREAGLTGRELARLCGWHPSKTSRIENARTAPTADDVTAWCGACGVPAAAADLIASLRAAEGMWVEWRRMERSGLRQAQVNRLPLYERTQRFRSYSSWLVPGLLQTRSYTTAVLGAVQRRRGLVDDVTEAVDARMDRQRVLHEGDRRFAFLVEESVLRAGIGGAQVMTAQLAALVAASSLPNVSVGIVPASPDRERWPVEGFWIYDSAQVNVELVSGYLTVTAPSEVASYAATFSELAECAVHGTAGRRLITTAMAALG</sequence>
<dbReference type="RefSeq" id="WP_100561990.1">
    <property type="nucleotide sequence ID" value="NZ_CP136798.1"/>
</dbReference>
<reference evidence="2" key="1">
    <citation type="submission" date="2023-10" db="EMBL/GenBank/DDBJ databases">
        <title>Complete genome sequence of Streptomyces sp. JL1001.</title>
        <authorList>
            <person name="Jiang L."/>
        </authorList>
    </citation>
    <scope>NUCLEOTIDE SEQUENCE</scope>
    <source>
        <strain evidence="2">JL1001</strain>
    </source>
</reference>
<dbReference type="CDD" id="cd00093">
    <property type="entry name" value="HTH_XRE"/>
    <property type="match status" value="1"/>
</dbReference>
<organism evidence="2">
    <name type="scientific">Streptomyces sp. JL1001</name>
    <dbReference type="NCBI Taxonomy" id="3078227"/>
    <lineage>
        <taxon>Bacteria</taxon>
        <taxon>Bacillati</taxon>
        <taxon>Actinomycetota</taxon>
        <taxon>Actinomycetes</taxon>
        <taxon>Kitasatosporales</taxon>
        <taxon>Streptomycetaceae</taxon>
        <taxon>Streptomyces</taxon>
    </lineage>
</organism>
<evidence type="ECO:0000259" key="1">
    <source>
        <dbReference type="PROSITE" id="PS50943"/>
    </source>
</evidence>
<evidence type="ECO:0000313" key="2">
    <source>
        <dbReference type="EMBL" id="XCN14926.1"/>
    </source>
</evidence>
<gene>
    <name evidence="2" type="ORF">R1Y80_15260</name>
</gene>
<proteinExistence type="predicted"/>
<dbReference type="GO" id="GO:0003677">
    <property type="term" value="F:DNA binding"/>
    <property type="evidence" value="ECO:0007669"/>
    <property type="project" value="InterPro"/>
</dbReference>
<dbReference type="InterPro" id="IPR001387">
    <property type="entry name" value="Cro/C1-type_HTH"/>
</dbReference>
<dbReference type="InterPro" id="IPR043917">
    <property type="entry name" value="DUF5753"/>
</dbReference>
<dbReference type="InterPro" id="IPR010982">
    <property type="entry name" value="Lambda_DNA-bd_dom_sf"/>
</dbReference>
<dbReference type="Pfam" id="PF13560">
    <property type="entry name" value="HTH_31"/>
    <property type="match status" value="1"/>
</dbReference>
<dbReference type="Gene3D" id="1.10.260.40">
    <property type="entry name" value="lambda repressor-like DNA-binding domains"/>
    <property type="match status" value="1"/>
</dbReference>
<dbReference type="AlphaFoldDB" id="A0AAU8KGZ4"/>
<dbReference type="PROSITE" id="PS50943">
    <property type="entry name" value="HTH_CROC1"/>
    <property type="match status" value="1"/>
</dbReference>
<protein>
    <submittedName>
        <fullName evidence="2">Helix-turn-helix transcriptional regulator</fullName>
    </submittedName>
</protein>
<feature type="domain" description="HTH cro/C1-type" evidence="1">
    <location>
        <begin position="20"/>
        <end position="74"/>
    </location>
</feature>